<feature type="transmembrane region" description="Helical" evidence="8">
    <location>
        <begin position="171"/>
        <end position="193"/>
    </location>
</feature>
<feature type="transmembrane region" description="Helical" evidence="8">
    <location>
        <begin position="36"/>
        <end position="55"/>
    </location>
</feature>
<feature type="region of interest" description="Disordered" evidence="7">
    <location>
        <begin position="403"/>
        <end position="430"/>
    </location>
</feature>
<evidence type="ECO:0000256" key="4">
    <source>
        <dbReference type="ARBA" id="ARBA00022989"/>
    </source>
</evidence>
<evidence type="ECO:0000256" key="7">
    <source>
        <dbReference type="SAM" id="MobiDB-lite"/>
    </source>
</evidence>
<dbReference type="InterPro" id="IPR050794">
    <property type="entry name" value="CPA2_transporter"/>
</dbReference>
<dbReference type="Pfam" id="PF00999">
    <property type="entry name" value="Na_H_Exchanger"/>
    <property type="match status" value="1"/>
</dbReference>
<dbReference type="InterPro" id="IPR038770">
    <property type="entry name" value="Na+/solute_symporter_sf"/>
</dbReference>
<feature type="transmembrane region" description="Helical" evidence="8">
    <location>
        <begin position="102"/>
        <end position="124"/>
    </location>
</feature>
<dbReference type="PANTHER" id="PTHR32468:SF0">
    <property type="entry name" value="K(+)_H(+) ANTIPORTER 1"/>
    <property type="match status" value="1"/>
</dbReference>
<keyword evidence="2" id="KW-0813">Transport</keyword>
<feature type="transmembrane region" description="Helical" evidence="8">
    <location>
        <begin position="383"/>
        <end position="403"/>
    </location>
</feature>
<dbReference type="Gene3D" id="1.20.1530.20">
    <property type="match status" value="1"/>
</dbReference>
<name>A0ABT7ISE2_9ACTN</name>
<reference evidence="10 11" key="1">
    <citation type="submission" date="2023-05" db="EMBL/GenBank/DDBJ databases">
        <title>Streptomyces fuscus sp. nov., a brown-black pigment producing actinomyces isolated from dry sand of Sea duck farm.</title>
        <authorList>
            <person name="Xie J."/>
            <person name="Shen N."/>
        </authorList>
    </citation>
    <scope>NUCLEOTIDE SEQUENCE [LARGE SCALE GENOMIC DNA]</scope>
    <source>
        <strain evidence="10 11">GXMU-J15</strain>
    </source>
</reference>
<keyword evidence="6 8" id="KW-0472">Membrane</keyword>
<dbReference type="RefSeq" id="WP_285430279.1">
    <property type="nucleotide sequence ID" value="NZ_JASJUS010000002.1"/>
</dbReference>
<keyword evidence="5" id="KW-0406">Ion transport</keyword>
<feature type="transmembrane region" description="Helical" evidence="8">
    <location>
        <begin position="294"/>
        <end position="313"/>
    </location>
</feature>
<comment type="subcellular location">
    <subcellularLocation>
        <location evidence="1">Membrane</location>
        <topology evidence="1">Multi-pass membrane protein</topology>
    </subcellularLocation>
</comment>
<keyword evidence="11" id="KW-1185">Reference proteome</keyword>
<dbReference type="InterPro" id="IPR006153">
    <property type="entry name" value="Cation/H_exchanger_TM"/>
</dbReference>
<feature type="transmembrane region" description="Helical" evidence="8">
    <location>
        <begin position="136"/>
        <end position="159"/>
    </location>
</feature>
<evidence type="ECO:0000256" key="1">
    <source>
        <dbReference type="ARBA" id="ARBA00004141"/>
    </source>
</evidence>
<sequence>MLSLDAVGHFFLAAAAVLAVSRGAGALMARAGQPRVMGEVVAGIALGPSLLGAVSPRLAGLLFPPEVLPMLFGLAQLGLALFMFAAGQELSTARLRGTGRQALAISQASLLVPFAAGALVALPLHGRYAPDGVPRAAFALFVGCALSITAFPVLARMLEDLGLTRTRPGRLSLYAAAVGDAGGWLALAAILAFSQGSGLGQALARTLAAVAVVAVFLGPVRRLAAGPLARWTERAEPGAAGTALVVAVGCSAALTAAVGMHQLIGAFLVGLVWPPGHRPGSRAAATALIDTARTVLLPFFFLGFGLGVDLGALRPTAGTCAVLGLLLAAAVLTKTGGPALAARLTGLPRRESWAVGILLNTRGLTELVVLEIGHEAGLIDSSLLALLTAVTLLTTAMTAPLLARTGTRPDPAPAPRGAHGTARARPGTRR</sequence>
<evidence type="ECO:0000256" key="8">
    <source>
        <dbReference type="SAM" id="Phobius"/>
    </source>
</evidence>
<feature type="transmembrane region" description="Helical" evidence="8">
    <location>
        <begin position="6"/>
        <end position="24"/>
    </location>
</feature>
<evidence type="ECO:0000313" key="10">
    <source>
        <dbReference type="EMBL" id="MDL2075499.1"/>
    </source>
</evidence>
<evidence type="ECO:0000256" key="5">
    <source>
        <dbReference type="ARBA" id="ARBA00023065"/>
    </source>
</evidence>
<evidence type="ECO:0000259" key="9">
    <source>
        <dbReference type="Pfam" id="PF00999"/>
    </source>
</evidence>
<evidence type="ECO:0000256" key="2">
    <source>
        <dbReference type="ARBA" id="ARBA00022448"/>
    </source>
</evidence>
<organism evidence="10 11">
    <name type="scientific">Streptomyces fuscus</name>
    <dbReference type="NCBI Taxonomy" id="3048495"/>
    <lineage>
        <taxon>Bacteria</taxon>
        <taxon>Bacillati</taxon>
        <taxon>Actinomycetota</taxon>
        <taxon>Actinomycetes</taxon>
        <taxon>Kitasatosporales</taxon>
        <taxon>Streptomycetaceae</taxon>
        <taxon>Streptomyces</taxon>
    </lineage>
</organism>
<dbReference type="EMBL" id="JASJUS010000002">
    <property type="protein sequence ID" value="MDL2075499.1"/>
    <property type="molecule type" value="Genomic_DNA"/>
</dbReference>
<evidence type="ECO:0000256" key="3">
    <source>
        <dbReference type="ARBA" id="ARBA00022692"/>
    </source>
</evidence>
<keyword evidence="3 8" id="KW-0812">Transmembrane</keyword>
<dbReference type="Proteomes" id="UP001241926">
    <property type="component" value="Unassembled WGS sequence"/>
</dbReference>
<comment type="caution">
    <text evidence="10">The sequence shown here is derived from an EMBL/GenBank/DDBJ whole genome shotgun (WGS) entry which is preliminary data.</text>
</comment>
<evidence type="ECO:0000256" key="6">
    <source>
        <dbReference type="ARBA" id="ARBA00023136"/>
    </source>
</evidence>
<proteinExistence type="predicted"/>
<dbReference type="PANTHER" id="PTHR32468">
    <property type="entry name" value="CATION/H + ANTIPORTER"/>
    <property type="match status" value="1"/>
</dbReference>
<gene>
    <name evidence="10" type="ORF">QNN03_03480</name>
</gene>
<feature type="domain" description="Cation/H+ exchanger transmembrane" evidence="9">
    <location>
        <begin position="24"/>
        <end position="402"/>
    </location>
</feature>
<evidence type="ECO:0000313" key="11">
    <source>
        <dbReference type="Proteomes" id="UP001241926"/>
    </source>
</evidence>
<feature type="transmembrane region" description="Helical" evidence="8">
    <location>
        <begin position="241"/>
        <end position="274"/>
    </location>
</feature>
<keyword evidence="4 8" id="KW-1133">Transmembrane helix</keyword>
<accession>A0ABT7ISE2</accession>
<feature type="transmembrane region" description="Helical" evidence="8">
    <location>
        <begin position="320"/>
        <end position="341"/>
    </location>
</feature>
<feature type="transmembrane region" description="Helical" evidence="8">
    <location>
        <begin position="199"/>
        <end position="220"/>
    </location>
</feature>
<protein>
    <submittedName>
        <fullName evidence="10">Cation:proton antiporter</fullName>
    </submittedName>
</protein>
<feature type="transmembrane region" description="Helical" evidence="8">
    <location>
        <begin position="67"/>
        <end position="90"/>
    </location>
</feature>